<sequence length="111" mass="12246">MIKRQFRVIAVSGFARTASLIVSCTSKFNSNIVLQYNGKSISLERSTKAILDLMSLGIMPGTCFTILADGSHERQAILIIERTLGKNHLAKAISPSKLTINQHHTQKRCCC</sequence>
<dbReference type="Proteomes" id="UP001601059">
    <property type="component" value="Unassembled WGS sequence"/>
</dbReference>
<evidence type="ECO:0000256" key="3">
    <source>
        <dbReference type="ARBA" id="ARBA00022683"/>
    </source>
</evidence>
<evidence type="ECO:0000256" key="2">
    <source>
        <dbReference type="ARBA" id="ARBA00022490"/>
    </source>
</evidence>
<comment type="caution">
    <text evidence="5">The sequence shown here is derived from an EMBL/GenBank/DDBJ whole genome shotgun (WGS) entry which is preliminary data.</text>
</comment>
<dbReference type="PROSITE" id="PS51350">
    <property type="entry name" value="PTS_HPR_DOM"/>
    <property type="match status" value="1"/>
</dbReference>
<dbReference type="EMBL" id="JBIACK010000001">
    <property type="protein sequence ID" value="MFE8699954.1"/>
    <property type="molecule type" value="Genomic_DNA"/>
</dbReference>
<dbReference type="InterPro" id="IPR035895">
    <property type="entry name" value="HPr-like_sf"/>
</dbReference>
<dbReference type="PANTHER" id="PTHR33705:SF2">
    <property type="entry name" value="PHOSPHOCARRIER PROTEIN NPR"/>
    <property type="match status" value="1"/>
</dbReference>
<gene>
    <name evidence="5" type="ORF">ACFYKX_04875</name>
</gene>
<feature type="domain" description="HPr" evidence="4">
    <location>
        <begin position="1"/>
        <end position="92"/>
    </location>
</feature>
<evidence type="ECO:0000256" key="1">
    <source>
        <dbReference type="ARBA" id="ARBA00004496"/>
    </source>
</evidence>
<evidence type="ECO:0000313" key="6">
    <source>
        <dbReference type="Proteomes" id="UP001601059"/>
    </source>
</evidence>
<keyword evidence="3" id="KW-0598">Phosphotransferase system</keyword>
<comment type="subcellular location">
    <subcellularLocation>
        <location evidence="1">Cytoplasm</location>
    </subcellularLocation>
</comment>
<reference evidence="5 6" key="1">
    <citation type="submission" date="2024-08" db="EMBL/GenBank/DDBJ databases">
        <title>Two novel Cytobacillus novel species.</title>
        <authorList>
            <person name="Liu G."/>
        </authorList>
    </citation>
    <scope>NUCLEOTIDE SEQUENCE [LARGE SCALE GENOMIC DNA]</scope>
    <source>
        <strain evidence="5 6">FJAT-54145</strain>
    </source>
</reference>
<dbReference type="RefSeq" id="WP_389358589.1">
    <property type="nucleotide sequence ID" value="NZ_JBIACK010000001.1"/>
</dbReference>
<dbReference type="Gene3D" id="3.30.1340.10">
    <property type="entry name" value="HPr-like"/>
    <property type="match status" value="1"/>
</dbReference>
<dbReference type="PRINTS" id="PR00107">
    <property type="entry name" value="PHOSPHOCPHPR"/>
</dbReference>
<evidence type="ECO:0000259" key="4">
    <source>
        <dbReference type="PROSITE" id="PS51350"/>
    </source>
</evidence>
<dbReference type="SUPFAM" id="SSF55594">
    <property type="entry name" value="HPr-like"/>
    <property type="match status" value="1"/>
</dbReference>
<name>A0ABW6K892_9BACI</name>
<keyword evidence="2" id="KW-0963">Cytoplasm</keyword>
<dbReference type="PANTHER" id="PTHR33705">
    <property type="entry name" value="PHOSPHOCARRIER PROTEIN HPR"/>
    <property type="match status" value="1"/>
</dbReference>
<proteinExistence type="predicted"/>
<evidence type="ECO:0000313" key="5">
    <source>
        <dbReference type="EMBL" id="MFE8699954.1"/>
    </source>
</evidence>
<organism evidence="5 6">
    <name type="scientific">Cytobacillus spartinae</name>
    <dbReference type="NCBI Taxonomy" id="3299023"/>
    <lineage>
        <taxon>Bacteria</taxon>
        <taxon>Bacillati</taxon>
        <taxon>Bacillota</taxon>
        <taxon>Bacilli</taxon>
        <taxon>Bacillales</taxon>
        <taxon>Bacillaceae</taxon>
        <taxon>Cytobacillus</taxon>
    </lineage>
</organism>
<dbReference type="InterPro" id="IPR050399">
    <property type="entry name" value="HPr"/>
</dbReference>
<protein>
    <submittedName>
        <fullName evidence="5">HPr family phosphocarrier protein</fullName>
    </submittedName>
</protein>
<dbReference type="InterPro" id="IPR000032">
    <property type="entry name" value="HPr-like"/>
</dbReference>
<dbReference type="Pfam" id="PF00381">
    <property type="entry name" value="PTS-HPr"/>
    <property type="match status" value="1"/>
</dbReference>
<keyword evidence="6" id="KW-1185">Reference proteome</keyword>
<accession>A0ABW6K892</accession>